<dbReference type="PATRIC" id="fig|1006006.8.peg.1216"/>
<reference evidence="1 2" key="1">
    <citation type="journal article" date="2011" name="J. Bacteriol.">
        <title>Complete genome sequence of Metallosphaera cuprina, a metal sulfide-oxidizing archaeon from a hot spring.</title>
        <authorList>
            <person name="Liu L.J."/>
            <person name="You X.Y."/>
            <person name="Zheng H."/>
            <person name="Wang S."/>
            <person name="Jiang C.Y."/>
            <person name="Liu S.J."/>
        </authorList>
    </citation>
    <scope>NUCLEOTIDE SEQUENCE [LARGE SCALE GENOMIC DNA]</scope>
    <source>
        <strain evidence="1 2">Ar-4</strain>
    </source>
</reference>
<keyword evidence="2" id="KW-1185">Reference proteome</keyword>
<accession>F4G3F5</accession>
<dbReference type="HOGENOM" id="CLU_1976514_0_0_2"/>
<dbReference type="Proteomes" id="UP000007812">
    <property type="component" value="Chromosome"/>
</dbReference>
<gene>
    <name evidence="1" type="ordered locus">Mcup_1220</name>
</gene>
<dbReference type="AlphaFoldDB" id="F4G3F5"/>
<dbReference type="RefSeq" id="WP_013737823.1">
    <property type="nucleotide sequence ID" value="NC_015435.1"/>
</dbReference>
<dbReference type="GeneID" id="10493411"/>
<dbReference type="KEGG" id="mcn:Mcup_1220"/>
<organism evidence="1 2">
    <name type="scientific">Metallosphaera cuprina (strain Ar-4)</name>
    <dbReference type="NCBI Taxonomy" id="1006006"/>
    <lineage>
        <taxon>Archaea</taxon>
        <taxon>Thermoproteota</taxon>
        <taxon>Thermoprotei</taxon>
        <taxon>Sulfolobales</taxon>
        <taxon>Sulfolobaceae</taxon>
        <taxon>Metallosphaera</taxon>
    </lineage>
</organism>
<evidence type="ECO:0000313" key="1">
    <source>
        <dbReference type="EMBL" id="AEB95325.1"/>
    </source>
</evidence>
<dbReference type="EMBL" id="CP002656">
    <property type="protein sequence ID" value="AEB95325.1"/>
    <property type="molecule type" value="Genomic_DNA"/>
</dbReference>
<proteinExistence type="predicted"/>
<protein>
    <submittedName>
        <fullName evidence="1">Uncharacterized protein</fullName>
    </submittedName>
</protein>
<sequence>MAKIFTLKELVDKELNCKKVPPGFFCVKAGSKTIIGRDNVGVIIVKIDESAVAMKYVDDDAETYQIIKYDEDVVIISDGTLSPSLGGFLASLKEALAMLEKGETENAKLILSKLLSSYNFQLSSKL</sequence>
<evidence type="ECO:0000313" key="2">
    <source>
        <dbReference type="Proteomes" id="UP000007812"/>
    </source>
</evidence>
<name>F4G3F5_METCR</name>